<evidence type="ECO:0000313" key="1">
    <source>
        <dbReference type="EnsemblMetazoa" id="PPA32652.1"/>
    </source>
</evidence>
<keyword evidence="2" id="KW-1185">Reference proteome</keyword>
<dbReference type="Proteomes" id="UP000005239">
    <property type="component" value="Unassembled WGS sequence"/>
</dbReference>
<dbReference type="AlphaFoldDB" id="A0A2A6CEG8"/>
<accession>A0A2A6CEG8</accession>
<organism evidence="1 2">
    <name type="scientific">Pristionchus pacificus</name>
    <name type="common">Parasitic nematode worm</name>
    <dbReference type="NCBI Taxonomy" id="54126"/>
    <lineage>
        <taxon>Eukaryota</taxon>
        <taxon>Metazoa</taxon>
        <taxon>Ecdysozoa</taxon>
        <taxon>Nematoda</taxon>
        <taxon>Chromadorea</taxon>
        <taxon>Rhabditida</taxon>
        <taxon>Rhabditina</taxon>
        <taxon>Diplogasteromorpha</taxon>
        <taxon>Diplogasteroidea</taxon>
        <taxon>Neodiplogasteridae</taxon>
        <taxon>Pristionchus</taxon>
    </lineage>
</organism>
<protein>
    <submittedName>
        <fullName evidence="1">Uncharacterized protein</fullName>
    </submittedName>
</protein>
<dbReference type="PROSITE" id="PS51257">
    <property type="entry name" value="PROKAR_LIPOPROTEIN"/>
    <property type="match status" value="1"/>
</dbReference>
<reference evidence="2" key="1">
    <citation type="journal article" date="2008" name="Nat. Genet.">
        <title>The Pristionchus pacificus genome provides a unique perspective on nematode lifestyle and parasitism.</title>
        <authorList>
            <person name="Dieterich C."/>
            <person name="Clifton S.W."/>
            <person name="Schuster L.N."/>
            <person name="Chinwalla A."/>
            <person name="Delehaunty K."/>
            <person name="Dinkelacker I."/>
            <person name="Fulton L."/>
            <person name="Fulton R."/>
            <person name="Godfrey J."/>
            <person name="Minx P."/>
            <person name="Mitreva M."/>
            <person name="Roeseler W."/>
            <person name="Tian H."/>
            <person name="Witte H."/>
            <person name="Yang S.P."/>
            <person name="Wilson R.K."/>
            <person name="Sommer R.J."/>
        </authorList>
    </citation>
    <scope>NUCLEOTIDE SEQUENCE [LARGE SCALE GENOMIC DNA]</scope>
    <source>
        <strain evidence="2">PS312</strain>
    </source>
</reference>
<accession>A0A8R1YPK0</accession>
<gene>
    <name evidence="1" type="primary">WBGene00205512</name>
</gene>
<evidence type="ECO:0000313" key="2">
    <source>
        <dbReference type="Proteomes" id="UP000005239"/>
    </source>
</evidence>
<dbReference type="EnsemblMetazoa" id="PPA32652.1">
    <property type="protein sequence ID" value="PPA32652.1"/>
    <property type="gene ID" value="WBGene00205512"/>
</dbReference>
<sequence>MLRTIFAIGVLTTSALACIGGSSGGGGCCPPSASSCAPSTPPCSSSRYRIRCTSRLLLIPGFPAFLLKMRLRAVGEA</sequence>
<proteinExistence type="predicted"/>
<name>A0A2A6CEG8_PRIPA</name>
<reference evidence="1" key="2">
    <citation type="submission" date="2022-06" db="UniProtKB">
        <authorList>
            <consortium name="EnsemblMetazoa"/>
        </authorList>
    </citation>
    <scope>IDENTIFICATION</scope>
    <source>
        <strain evidence="1">PS312</strain>
    </source>
</reference>